<feature type="transmembrane region" description="Helical" evidence="8">
    <location>
        <begin position="454"/>
        <end position="473"/>
    </location>
</feature>
<feature type="transmembrane region" description="Helical" evidence="8">
    <location>
        <begin position="43"/>
        <end position="67"/>
    </location>
</feature>
<reference evidence="9 10" key="1">
    <citation type="submission" date="2021-03" db="EMBL/GenBank/DDBJ databases">
        <title>Antimicrobial resistance genes in bacteria isolated from Japanese honey, and their potential for conferring macrolide and lincosamide resistance in the American foulbrood pathogen Paenibacillus larvae.</title>
        <authorList>
            <person name="Okamoto M."/>
            <person name="Kumagai M."/>
            <person name="Kanamori H."/>
            <person name="Takamatsu D."/>
        </authorList>
    </citation>
    <scope>NUCLEOTIDE SEQUENCE [LARGE SCALE GENOMIC DNA]</scope>
    <source>
        <strain evidence="9 10">J1TS3</strain>
    </source>
</reference>
<keyword evidence="4 8" id="KW-0812">Transmembrane</keyword>
<feature type="transmembrane region" description="Helical" evidence="8">
    <location>
        <begin position="224"/>
        <end position="248"/>
    </location>
</feature>
<evidence type="ECO:0000256" key="7">
    <source>
        <dbReference type="RuleBase" id="RU362091"/>
    </source>
</evidence>
<evidence type="ECO:0000256" key="8">
    <source>
        <dbReference type="SAM" id="Phobius"/>
    </source>
</evidence>
<accession>A0ABQ4K9D7</accession>
<evidence type="ECO:0000256" key="3">
    <source>
        <dbReference type="ARBA" id="ARBA00022448"/>
    </source>
</evidence>
<keyword evidence="10" id="KW-1185">Reference proteome</keyword>
<dbReference type="PROSITE" id="PS50283">
    <property type="entry name" value="NA_SOLUT_SYMP_3"/>
    <property type="match status" value="1"/>
</dbReference>
<dbReference type="InterPro" id="IPR050277">
    <property type="entry name" value="Sodium:Solute_Symporter"/>
</dbReference>
<dbReference type="PANTHER" id="PTHR48086:SF8">
    <property type="entry name" value="MONOCARBOXYLIC ACID PERMEASE"/>
    <property type="match status" value="1"/>
</dbReference>
<comment type="caution">
    <text evidence="9">The sequence shown here is derived from an EMBL/GenBank/DDBJ whole genome shotgun (WGS) entry which is preliminary data.</text>
</comment>
<evidence type="ECO:0000256" key="4">
    <source>
        <dbReference type="ARBA" id="ARBA00022692"/>
    </source>
</evidence>
<evidence type="ECO:0000256" key="1">
    <source>
        <dbReference type="ARBA" id="ARBA00004141"/>
    </source>
</evidence>
<dbReference type="PANTHER" id="PTHR48086">
    <property type="entry name" value="SODIUM/PROLINE SYMPORTER-RELATED"/>
    <property type="match status" value="1"/>
</dbReference>
<evidence type="ECO:0000313" key="9">
    <source>
        <dbReference type="EMBL" id="GIN22196.1"/>
    </source>
</evidence>
<dbReference type="Proteomes" id="UP000680279">
    <property type="component" value="Unassembled WGS sequence"/>
</dbReference>
<evidence type="ECO:0000313" key="10">
    <source>
        <dbReference type="Proteomes" id="UP000680279"/>
    </source>
</evidence>
<dbReference type="InterPro" id="IPR038377">
    <property type="entry name" value="Na/Glc_symporter_sf"/>
</dbReference>
<feature type="transmembrane region" description="Helical" evidence="8">
    <location>
        <begin position="361"/>
        <end position="378"/>
    </location>
</feature>
<feature type="transmembrane region" description="Helical" evidence="8">
    <location>
        <begin position="269"/>
        <end position="293"/>
    </location>
</feature>
<feature type="transmembrane region" description="Helical" evidence="8">
    <location>
        <begin position="114"/>
        <end position="143"/>
    </location>
</feature>
<keyword evidence="5 8" id="KW-1133">Transmembrane helix</keyword>
<dbReference type="Gene3D" id="1.20.1730.10">
    <property type="entry name" value="Sodium/glucose cotransporter"/>
    <property type="match status" value="1"/>
</dbReference>
<dbReference type="InterPro" id="IPR001734">
    <property type="entry name" value="Na/solute_symporter"/>
</dbReference>
<feature type="transmembrane region" description="Helical" evidence="8">
    <location>
        <begin position="186"/>
        <end position="204"/>
    </location>
</feature>
<keyword evidence="3" id="KW-0813">Transport</keyword>
<feature type="transmembrane region" description="Helical" evidence="8">
    <location>
        <begin position="6"/>
        <end position="22"/>
    </location>
</feature>
<evidence type="ECO:0000256" key="5">
    <source>
        <dbReference type="ARBA" id="ARBA00022989"/>
    </source>
</evidence>
<gene>
    <name evidence="9" type="primary">yhjB</name>
    <name evidence="9" type="ORF">J1TS3_33300</name>
</gene>
<evidence type="ECO:0000256" key="2">
    <source>
        <dbReference type="ARBA" id="ARBA00006434"/>
    </source>
</evidence>
<feature type="transmembrane region" description="Helical" evidence="8">
    <location>
        <begin position="384"/>
        <end position="403"/>
    </location>
</feature>
<feature type="transmembrane region" description="Helical" evidence="8">
    <location>
        <begin position="415"/>
        <end position="434"/>
    </location>
</feature>
<dbReference type="RefSeq" id="WP_018708977.1">
    <property type="nucleotide sequence ID" value="NZ_BOQT01000014.1"/>
</dbReference>
<feature type="transmembrane region" description="Helical" evidence="8">
    <location>
        <begin position="149"/>
        <end position="174"/>
    </location>
</feature>
<dbReference type="CDD" id="cd10322">
    <property type="entry name" value="SLC5sbd"/>
    <property type="match status" value="1"/>
</dbReference>
<evidence type="ECO:0000256" key="6">
    <source>
        <dbReference type="ARBA" id="ARBA00023136"/>
    </source>
</evidence>
<dbReference type="EMBL" id="BOQT01000014">
    <property type="protein sequence ID" value="GIN22196.1"/>
    <property type="molecule type" value="Genomic_DNA"/>
</dbReference>
<feature type="transmembrane region" description="Helical" evidence="8">
    <location>
        <begin position="73"/>
        <end position="93"/>
    </location>
</feature>
<sequence length="500" mass="54432">MNISLAITFGILALACLLGIRARKGKNMDMEGWAVGGRSFGPIVVFFLLAGEMFTTFTFLGASGMAYGVGMPAVYAFNCFYFVIAYWLLPPIWKYAKKNNVISQSDFYVKKYDSVGLGVVVALIGVIASVSYLVMQFVGLGIIVSSSSYGAISSGLAVVISGLIVAIYVTVSGMHGSAWTAIMKDILTLGVIVFMGFYFPIYYYGGFRPMFQAIESAHPEMLLFPAEGLSITWFITTTIMLALGFYLFPHMQSGVFSSKSAKALRWNAASMPLYQLIIVFSIIIGFSAIIQVPGLDDADMSLFKLAQASFPPWFVGMIGAAGALAALVPSSIVLLSSATLLSKNIYKVWKPETTDKQINNLSRSLVPVLVVFAVFFALNESKLIGLIYIMVYSIIVQLFPALFFSLLKKNPVNKIGALTGMIVGVLIVIYSTLTDTTMATLFPNLPGYIKDFDTGLVILIINFIVTYVVGVATNKAVKSETGSLRGESERKMDFHHMKVK</sequence>
<comment type="subcellular location">
    <subcellularLocation>
        <location evidence="1">Membrane</location>
        <topology evidence="1">Multi-pass membrane protein</topology>
    </subcellularLocation>
</comment>
<organism evidence="9 10">
    <name type="scientific">Siminovitchia fordii</name>
    <dbReference type="NCBI Taxonomy" id="254759"/>
    <lineage>
        <taxon>Bacteria</taxon>
        <taxon>Bacillati</taxon>
        <taxon>Bacillota</taxon>
        <taxon>Bacilli</taxon>
        <taxon>Bacillales</taxon>
        <taxon>Bacillaceae</taxon>
        <taxon>Siminovitchia</taxon>
    </lineage>
</organism>
<comment type="similarity">
    <text evidence="2 7">Belongs to the sodium:solute symporter (SSF) (TC 2.A.21) family.</text>
</comment>
<dbReference type="Pfam" id="PF00474">
    <property type="entry name" value="SSF"/>
    <property type="match status" value="1"/>
</dbReference>
<name>A0ABQ4K9D7_9BACI</name>
<protein>
    <submittedName>
        <fullName evidence="9">Symporter YhjB</fullName>
    </submittedName>
</protein>
<keyword evidence="6 8" id="KW-0472">Membrane</keyword>
<feature type="transmembrane region" description="Helical" evidence="8">
    <location>
        <begin position="313"/>
        <end position="341"/>
    </location>
</feature>
<proteinExistence type="inferred from homology"/>